<evidence type="ECO:0000313" key="6">
    <source>
        <dbReference type="EMBL" id="MRZ07937.1"/>
    </source>
</evidence>
<accession>A0A174WN07</accession>
<dbReference type="RefSeq" id="WP_057329070.1">
    <property type="nucleotide sequence ID" value="NZ_CP081908.1"/>
</dbReference>
<dbReference type="GO" id="GO:0003677">
    <property type="term" value="F:DNA binding"/>
    <property type="evidence" value="ECO:0007669"/>
    <property type="project" value="UniProtKB-KW"/>
</dbReference>
<evidence type="ECO:0000313" key="7">
    <source>
        <dbReference type="Proteomes" id="UP000095332"/>
    </source>
</evidence>
<sequence>MALNYSVALRPNPLKKDEPAKAYATAQINGELSLKQLSRRVSMQTTVSRADVVAVLISTVENLLDALQEGKQVDFGELGKFRLQILNEGAESLEKFTSTNITGVNIQYIPGEDLKNIFAGLEFQPVASRKAQQAVLRAEKAGETSVDISKKPASGGDDSESPDEI</sequence>
<name>A0A174WN07_PARDI</name>
<evidence type="ECO:0000313" key="5">
    <source>
        <dbReference type="EMBL" id="MRY85824.1"/>
    </source>
</evidence>
<proteinExistence type="predicted"/>
<dbReference type="Proteomes" id="UP000471216">
    <property type="component" value="Unassembled WGS sequence"/>
</dbReference>
<evidence type="ECO:0000313" key="4">
    <source>
        <dbReference type="EMBL" id="CUQ45968.1"/>
    </source>
</evidence>
<evidence type="ECO:0000256" key="1">
    <source>
        <dbReference type="ARBA" id="ARBA00023125"/>
    </source>
</evidence>
<organism evidence="4 7">
    <name type="scientific">Parabacteroides distasonis</name>
    <dbReference type="NCBI Taxonomy" id="823"/>
    <lineage>
        <taxon>Bacteria</taxon>
        <taxon>Pseudomonadati</taxon>
        <taxon>Bacteroidota</taxon>
        <taxon>Bacteroidia</taxon>
        <taxon>Bacteroidales</taxon>
        <taxon>Tannerellaceae</taxon>
        <taxon>Parabacteroides</taxon>
    </lineage>
</organism>
<dbReference type="EMBL" id="WKMX01000017">
    <property type="protein sequence ID" value="MRZ07937.1"/>
    <property type="molecule type" value="Genomic_DNA"/>
</dbReference>
<dbReference type="Proteomes" id="UP000095332">
    <property type="component" value="Unassembled WGS sequence"/>
</dbReference>
<reference evidence="8 9" key="2">
    <citation type="journal article" date="2019" name="Nat. Med.">
        <title>A library of human gut bacterial isolates paired with longitudinal multiomics data enables mechanistic microbiome research.</title>
        <authorList>
            <person name="Poyet M."/>
            <person name="Groussin M."/>
            <person name="Gibbons S.M."/>
            <person name="Avila-Pacheco J."/>
            <person name="Jiang X."/>
            <person name="Kearney S.M."/>
            <person name="Perrotta A.R."/>
            <person name="Berdy B."/>
            <person name="Zhao S."/>
            <person name="Lieberman T.D."/>
            <person name="Swanson P.K."/>
            <person name="Smith M."/>
            <person name="Roesemann S."/>
            <person name="Alexander J.E."/>
            <person name="Rich S.A."/>
            <person name="Livny J."/>
            <person name="Vlamakis H."/>
            <person name="Clish C."/>
            <person name="Bullock K."/>
            <person name="Deik A."/>
            <person name="Scott J."/>
            <person name="Pierce K.A."/>
            <person name="Xavier R.J."/>
            <person name="Alm E.J."/>
        </authorList>
    </citation>
    <scope>NUCLEOTIDE SEQUENCE [LARGE SCALE GENOMIC DNA]</scope>
    <source>
        <strain evidence="6 9">BIOML-A10</strain>
        <strain evidence="5 8">BIOML-A11</strain>
    </source>
</reference>
<dbReference type="InterPro" id="IPR005902">
    <property type="entry name" value="HU_DNA-bd_put"/>
</dbReference>
<dbReference type="EMBL" id="CZBM01000014">
    <property type="protein sequence ID" value="CUQ45968.1"/>
    <property type="molecule type" value="Genomic_DNA"/>
</dbReference>
<dbReference type="InterPro" id="IPR041607">
    <property type="entry name" value="HU-HIG"/>
</dbReference>
<dbReference type="Proteomes" id="UP000450599">
    <property type="component" value="Unassembled WGS sequence"/>
</dbReference>
<evidence type="ECO:0000313" key="8">
    <source>
        <dbReference type="Proteomes" id="UP000450599"/>
    </source>
</evidence>
<evidence type="ECO:0000256" key="2">
    <source>
        <dbReference type="SAM" id="MobiDB-lite"/>
    </source>
</evidence>
<feature type="domain" description="HU" evidence="3">
    <location>
        <begin position="1"/>
        <end position="124"/>
    </location>
</feature>
<keyword evidence="1 4" id="KW-0238">DNA-binding</keyword>
<evidence type="ECO:0000259" key="3">
    <source>
        <dbReference type="Pfam" id="PF18291"/>
    </source>
</evidence>
<dbReference type="AlphaFoldDB" id="A0A174WN07"/>
<protein>
    <submittedName>
        <fullName evidence="4 5">DNA-binding protein</fullName>
    </submittedName>
</protein>
<evidence type="ECO:0000313" key="9">
    <source>
        <dbReference type="Proteomes" id="UP000471216"/>
    </source>
</evidence>
<dbReference type="InterPro" id="IPR010992">
    <property type="entry name" value="IHF-like_DNA-bd_dom_sf"/>
</dbReference>
<dbReference type="EMBL" id="WKMW01000017">
    <property type="protein sequence ID" value="MRY85824.1"/>
    <property type="molecule type" value="Genomic_DNA"/>
</dbReference>
<feature type="region of interest" description="Disordered" evidence="2">
    <location>
        <begin position="138"/>
        <end position="165"/>
    </location>
</feature>
<dbReference type="Pfam" id="PF18291">
    <property type="entry name" value="HU-HIG"/>
    <property type="match status" value="1"/>
</dbReference>
<gene>
    <name evidence="4" type="ORF">ERS852560_03070</name>
    <name evidence="6" type="ORF">GKD54_17355</name>
    <name evidence="5" type="ORF">GKD58_16455</name>
</gene>
<dbReference type="SUPFAM" id="SSF47729">
    <property type="entry name" value="IHF-like DNA-binding proteins"/>
    <property type="match status" value="1"/>
</dbReference>
<dbReference type="NCBIfam" id="TIGR01201">
    <property type="entry name" value="HU_rel"/>
    <property type="match status" value="1"/>
</dbReference>
<reference evidence="4 7" key="1">
    <citation type="submission" date="2015-09" db="EMBL/GenBank/DDBJ databases">
        <authorList>
            <consortium name="Pathogen Informatics"/>
        </authorList>
    </citation>
    <scope>NUCLEOTIDE SEQUENCE [LARGE SCALE GENOMIC DNA]</scope>
    <source>
        <strain evidence="4 7">2789STDY5834948</strain>
    </source>
</reference>